<evidence type="ECO:0000313" key="4">
    <source>
        <dbReference type="Proteomes" id="UP000006729"/>
    </source>
</evidence>
<reference evidence="3 4" key="1">
    <citation type="journal article" date="2006" name="Science">
        <title>The genome of black cottonwood, Populus trichocarpa (Torr. &amp; Gray).</title>
        <authorList>
            <person name="Tuskan G.A."/>
            <person name="Difazio S."/>
            <person name="Jansson S."/>
            <person name="Bohlmann J."/>
            <person name="Grigoriev I."/>
            <person name="Hellsten U."/>
            <person name="Putnam N."/>
            <person name="Ralph S."/>
            <person name="Rombauts S."/>
            <person name="Salamov A."/>
            <person name="Schein J."/>
            <person name="Sterck L."/>
            <person name="Aerts A."/>
            <person name="Bhalerao R.R."/>
            <person name="Bhalerao R.P."/>
            <person name="Blaudez D."/>
            <person name="Boerjan W."/>
            <person name="Brun A."/>
            <person name="Brunner A."/>
            <person name="Busov V."/>
            <person name="Campbell M."/>
            <person name="Carlson J."/>
            <person name="Chalot M."/>
            <person name="Chapman J."/>
            <person name="Chen G.L."/>
            <person name="Cooper D."/>
            <person name="Coutinho P.M."/>
            <person name="Couturier J."/>
            <person name="Covert S."/>
            <person name="Cronk Q."/>
            <person name="Cunningham R."/>
            <person name="Davis J."/>
            <person name="Degroeve S."/>
            <person name="Dejardin A."/>
            <person name="Depamphilis C."/>
            <person name="Detter J."/>
            <person name="Dirks B."/>
            <person name="Dubchak I."/>
            <person name="Duplessis S."/>
            <person name="Ehlting J."/>
            <person name="Ellis B."/>
            <person name="Gendler K."/>
            <person name="Goodstein D."/>
            <person name="Gribskov M."/>
            <person name="Grimwood J."/>
            <person name="Groover A."/>
            <person name="Gunter L."/>
            <person name="Hamberger B."/>
            <person name="Heinze B."/>
            <person name="Helariutta Y."/>
            <person name="Henrissat B."/>
            <person name="Holligan D."/>
            <person name="Holt R."/>
            <person name="Huang W."/>
            <person name="Islam-Faridi N."/>
            <person name="Jones S."/>
            <person name="Jones-Rhoades M."/>
            <person name="Jorgensen R."/>
            <person name="Joshi C."/>
            <person name="Kangasjarvi J."/>
            <person name="Karlsson J."/>
            <person name="Kelleher C."/>
            <person name="Kirkpatrick R."/>
            <person name="Kirst M."/>
            <person name="Kohler A."/>
            <person name="Kalluri U."/>
            <person name="Larimer F."/>
            <person name="Leebens-Mack J."/>
            <person name="Leple J.C."/>
            <person name="Locascio P."/>
            <person name="Lou Y."/>
            <person name="Lucas S."/>
            <person name="Martin F."/>
            <person name="Montanini B."/>
            <person name="Napoli C."/>
            <person name="Nelson D.R."/>
            <person name="Nelson C."/>
            <person name="Nieminen K."/>
            <person name="Nilsson O."/>
            <person name="Pereda V."/>
            <person name="Peter G."/>
            <person name="Philippe R."/>
            <person name="Pilate G."/>
            <person name="Poliakov A."/>
            <person name="Razumovskaya J."/>
            <person name="Richardson P."/>
            <person name="Rinaldi C."/>
            <person name="Ritland K."/>
            <person name="Rouze P."/>
            <person name="Ryaboy D."/>
            <person name="Schmutz J."/>
            <person name="Schrader J."/>
            <person name="Segerman B."/>
            <person name="Shin H."/>
            <person name="Siddiqui A."/>
            <person name="Sterky F."/>
            <person name="Terry A."/>
            <person name="Tsai C.J."/>
            <person name="Uberbacher E."/>
            <person name="Unneberg P."/>
            <person name="Vahala J."/>
            <person name="Wall K."/>
            <person name="Wessler S."/>
            <person name="Yang G."/>
            <person name="Yin T."/>
            <person name="Douglas C."/>
            <person name="Marra M."/>
            <person name="Sandberg G."/>
            <person name="Van de Peer Y."/>
            <person name="Rokhsar D."/>
        </authorList>
    </citation>
    <scope>NUCLEOTIDE SEQUENCE [LARGE SCALE GENOMIC DNA]</scope>
    <source>
        <strain evidence="4">cv. Nisqually</strain>
    </source>
</reference>
<feature type="compositionally biased region" description="Basic and acidic residues" evidence="1">
    <location>
        <begin position="106"/>
        <end position="120"/>
    </location>
</feature>
<accession>A0A2K2ABC1</accession>
<keyword evidence="4" id="KW-1185">Reference proteome</keyword>
<organism evidence="3 4">
    <name type="scientific">Populus trichocarpa</name>
    <name type="common">Western balsam poplar</name>
    <name type="synonym">Populus balsamifera subsp. trichocarpa</name>
    <dbReference type="NCBI Taxonomy" id="3694"/>
    <lineage>
        <taxon>Eukaryota</taxon>
        <taxon>Viridiplantae</taxon>
        <taxon>Streptophyta</taxon>
        <taxon>Embryophyta</taxon>
        <taxon>Tracheophyta</taxon>
        <taxon>Spermatophyta</taxon>
        <taxon>Magnoliopsida</taxon>
        <taxon>eudicotyledons</taxon>
        <taxon>Gunneridae</taxon>
        <taxon>Pentapetalae</taxon>
        <taxon>rosids</taxon>
        <taxon>fabids</taxon>
        <taxon>Malpighiales</taxon>
        <taxon>Salicaceae</taxon>
        <taxon>Saliceae</taxon>
        <taxon>Populus</taxon>
    </lineage>
</organism>
<dbReference type="PANTHER" id="PTHR46444:SF3">
    <property type="entry name" value="DCD (DEVELOPMENT AND CELL DEATH) DOMAIN PROTEIN"/>
    <property type="match status" value="1"/>
</dbReference>
<dbReference type="Proteomes" id="UP000006729">
    <property type="component" value="Chromosome 5"/>
</dbReference>
<dbReference type="FunCoup" id="A0A2K2ABC1">
    <property type="interactions" value="1533"/>
</dbReference>
<evidence type="ECO:0000256" key="1">
    <source>
        <dbReference type="SAM" id="MobiDB-lite"/>
    </source>
</evidence>
<dbReference type="PROSITE" id="PS51222">
    <property type="entry name" value="DCD"/>
    <property type="match status" value="1"/>
</dbReference>
<feature type="region of interest" description="Disordered" evidence="1">
    <location>
        <begin position="473"/>
        <end position="495"/>
    </location>
</feature>
<dbReference type="AlphaFoldDB" id="A0A2K2ABC1"/>
<proteinExistence type="predicted"/>
<dbReference type="PANTHER" id="PTHR46444">
    <property type="entry name" value="DCD (DEVELOPMENT AND CELL DEATH) DOMAIN PROTEIN-RELATED"/>
    <property type="match status" value="1"/>
</dbReference>
<dbReference type="EMBL" id="CM009294">
    <property type="protein sequence ID" value="PNT34831.1"/>
    <property type="molecule type" value="Genomic_DNA"/>
</dbReference>
<feature type="region of interest" description="Disordered" evidence="1">
    <location>
        <begin position="1"/>
        <end position="122"/>
    </location>
</feature>
<protein>
    <recommendedName>
        <fullName evidence="2">DCD domain-containing protein</fullName>
    </recommendedName>
</protein>
<dbReference type="InterPro" id="IPR013989">
    <property type="entry name" value="Dev_and_cell_death_domain"/>
</dbReference>
<gene>
    <name evidence="3" type="ORF">POPTR_005G041400</name>
</gene>
<feature type="compositionally biased region" description="Basic and acidic residues" evidence="1">
    <location>
        <begin position="82"/>
        <end position="98"/>
    </location>
</feature>
<evidence type="ECO:0000313" key="3">
    <source>
        <dbReference type="EMBL" id="PNT34831.1"/>
    </source>
</evidence>
<feature type="compositionally biased region" description="Basic and acidic residues" evidence="1">
    <location>
        <begin position="9"/>
        <end position="37"/>
    </location>
</feature>
<feature type="domain" description="DCD" evidence="2">
    <location>
        <begin position="102"/>
        <end position="230"/>
    </location>
</feature>
<evidence type="ECO:0000259" key="2">
    <source>
        <dbReference type="PROSITE" id="PS51222"/>
    </source>
</evidence>
<dbReference type="SMART" id="SM00767">
    <property type="entry name" value="DCD"/>
    <property type="match status" value="1"/>
</dbReference>
<dbReference type="Pfam" id="PF10539">
    <property type="entry name" value="Dev_Cell_Death"/>
    <property type="match status" value="1"/>
</dbReference>
<sequence>MAPFLPINRHREREQNESESRAKDVRNVGEKHHRSEFTTKGTPKSLRAKSKTIEKPSANNSLKSKKAKSSPKSQGRNRKKNKDIIQGKGERNRNEHGDANNLNSSEKNENLMRNKRMDGMRRRKKRLGGMIFMCSAKTKPDCFLYRVMGITMNKKELILASSAGGVKLEADFSFVALLEFQVRFVVHKDCFPITESVFKKAMKDNYNEKNKFKTELTVPQVLKLSALFRPVIGPVHSPPMVTVQDREVYAGARDLLVHLEREAFAIANLRYSMLRHTGDQHVSFNLGGSMHRDEFSCDDLFMSEKEYRTYSLSGDRRKLTPSHHIPSTLDPYQRDQEREHLLRQPDPIYRDTVPLQREAVLVVPLYLNQPYNSSGRRELPPAVTYIPATSSGSALASLDPYTRDPYYTYHHVASSADAYVPPPRRDELSSGSYYVDGFLTDPLRRREADQEGRLHASDALSNFNKLLQYHGAKPETAPPSVSSRYSFAGPSVSYR</sequence>
<feature type="compositionally biased region" description="Basic residues" evidence="1">
    <location>
        <begin position="63"/>
        <end position="81"/>
    </location>
</feature>
<name>A0A2K2ABC1_POPTR</name>
<dbReference type="STRING" id="3694.A0A2K2ABC1"/>
<dbReference type="InParanoid" id="A0A2K2ABC1"/>